<feature type="compositionally biased region" description="Polar residues" evidence="10">
    <location>
        <begin position="1061"/>
        <end position="1070"/>
    </location>
</feature>
<feature type="region of interest" description="Disordered" evidence="10">
    <location>
        <begin position="53"/>
        <end position="86"/>
    </location>
</feature>
<dbReference type="GO" id="GO:0016323">
    <property type="term" value="C:basolateral plasma membrane"/>
    <property type="evidence" value="ECO:0007669"/>
    <property type="project" value="UniProtKB-SubCell"/>
</dbReference>
<feature type="transmembrane region" description="Helical" evidence="9">
    <location>
        <begin position="735"/>
        <end position="758"/>
    </location>
</feature>
<comment type="caution">
    <text evidence="13">The sequence shown here is derived from an EMBL/GenBank/DDBJ whole genome shotgun (WGS) entry which is preliminary data.</text>
</comment>
<feature type="compositionally biased region" description="Basic residues" evidence="10">
    <location>
        <begin position="212"/>
        <end position="225"/>
    </location>
</feature>
<organism evidence="13 14">
    <name type="scientific">Desmophyllum pertusum</name>
    <dbReference type="NCBI Taxonomy" id="174260"/>
    <lineage>
        <taxon>Eukaryota</taxon>
        <taxon>Metazoa</taxon>
        <taxon>Cnidaria</taxon>
        <taxon>Anthozoa</taxon>
        <taxon>Hexacorallia</taxon>
        <taxon>Scleractinia</taxon>
        <taxon>Caryophylliina</taxon>
        <taxon>Caryophylliidae</taxon>
        <taxon>Desmophyllum</taxon>
    </lineage>
</organism>
<dbReference type="NCBIfam" id="TIGR00834">
    <property type="entry name" value="ae"/>
    <property type="match status" value="1"/>
</dbReference>
<dbReference type="Pfam" id="PF00955">
    <property type="entry name" value="HCO3_cotransp"/>
    <property type="match status" value="1"/>
</dbReference>
<keyword evidence="7 9" id="KW-0406">Ion transport</keyword>
<dbReference type="EMBL" id="MU826830">
    <property type="protein sequence ID" value="KAJ7373750.1"/>
    <property type="molecule type" value="Genomic_DNA"/>
</dbReference>
<feature type="domain" description="Bicarbonate transporter-like transmembrane" evidence="11">
    <location>
        <begin position="470"/>
        <end position="1018"/>
    </location>
</feature>
<keyword evidence="8 9" id="KW-0472">Membrane</keyword>
<evidence type="ECO:0000256" key="4">
    <source>
        <dbReference type="ARBA" id="ARBA00022475"/>
    </source>
</evidence>
<feature type="transmembrane region" description="Helical" evidence="9">
    <location>
        <begin position="789"/>
        <end position="808"/>
    </location>
</feature>
<feature type="transmembrane region" description="Helical" evidence="9">
    <location>
        <begin position="894"/>
        <end position="922"/>
    </location>
</feature>
<dbReference type="GO" id="GO:0008510">
    <property type="term" value="F:sodium:bicarbonate symporter activity"/>
    <property type="evidence" value="ECO:0007669"/>
    <property type="project" value="TreeGrafter"/>
</dbReference>
<feature type="compositionally biased region" description="Basic and acidic residues" evidence="10">
    <location>
        <begin position="452"/>
        <end position="461"/>
    </location>
</feature>
<dbReference type="PANTHER" id="PTHR11453:SF36">
    <property type="entry name" value="ANION EXCHANGE PROTEIN"/>
    <property type="match status" value="1"/>
</dbReference>
<feature type="compositionally biased region" description="Acidic residues" evidence="10">
    <location>
        <begin position="1030"/>
        <end position="1044"/>
    </location>
</feature>
<feature type="transmembrane region" description="Helical" evidence="9">
    <location>
        <begin position="829"/>
        <end position="853"/>
    </location>
</feature>
<dbReference type="PRINTS" id="PR01232">
    <property type="entry name" value="NAHCO3TRSPRT"/>
</dbReference>
<evidence type="ECO:0000256" key="9">
    <source>
        <dbReference type="RuleBase" id="RU362035"/>
    </source>
</evidence>
<evidence type="ECO:0000313" key="13">
    <source>
        <dbReference type="EMBL" id="KAJ7373750.1"/>
    </source>
</evidence>
<dbReference type="InterPro" id="IPR013769">
    <property type="entry name" value="Band3_cytoplasmic_dom"/>
</dbReference>
<feature type="compositionally biased region" description="Basic residues" evidence="10">
    <location>
        <begin position="53"/>
        <end position="71"/>
    </location>
</feature>
<sequence>MMSREYRPRSGSRISGEVAVDPHVLEVYHSQIEDVEIQDHRQVYVGVHIPLRPRKHHHHQRHHHHRRRHRSVTLDSKDGDTDAGASALPTDKVRFILGGEENDLEQHKMFTQMASYHCDKDGNEEWREMARWLKFEEDVEEGGDRWSKPHVGTLSLYSLFELRSALLRGTVLLDMNATNLTQIADLVLDDMVNKNHLEQDSRQRARDVLLKKHRHQGYKAPKKSKSNPMSSFGSFAKKTSLAGIKRSDSSQKATADKNLEVQIDADQNDGEFPHLPSAVDLVGKEKESGANGDACLQRADSDTCLTFDANFMKKIPAGAEASNVLVGEMDFLKKPVVAFVRLENASLLGDLTEVPIPTRFIFFMMGPPGTPGRYHEVGRAIATLMSDEIFHEVAYKAQCREDLLAGIDEFLMQVTVLPPGEWDPSIRIEPPDAVPLQGNRLDAAKPGGNGDGEGHDPAGDREEQLQKTGRLCGGLINDIKRRAPWYWSDFKDALNPQCIASIIFIYFACLTPIITFGGLMGTKTGKNMAAMEQILAGGIGGVLFSLFGGQPLIILGATGPMLVFEEILYTFCESVGLDYLPFRLWIGIWTMLYCFVLVITDASALVRYFTRFTEESFATLIALIFIVEGCKKLVHVLHDSPVPTGYIVGHSCLCLPKQGDSHSPRNSTMYVNATSQVTLDYSMGDCSRYGGELVGDACHDNVFLLSLILAVGTFFLAVSLKGFRTSSYFPTKVRAVISDFAILISIMIMVGVDLAFGVNTPKLDIPLKFQPTASEKRGWVVPPLGKNPVWTIPAAAIPALLATILVFMDQQITALIVNRREHKLKKGAGYHLDLLLVAIIIGICSLLGLPWVVAATVLSVGHVQSLFVESSCTAPGEKAQFLGVREQRVTGTMIFILIGLTVFIAPILKFVPMPVLFGLFFYMGFSALKGLQFFERLKIIFMPAKHQPDLMYLRQVPVNRIHIFTVIQFICLAVLWIIKSTSAALIFPVMVLMLVAVRKVMEKIFNLHELEVLDDLMPESIKKQKAEKETDSEDSDYDEDDDECNHDHTDGTKELTDGKEQNGTANCESPMNISEEMCKTSLWKQFVKDGSTKKPENRKGKSGDKYKHKHKHHHHHKNKRNRHKNDREGSADEEGLWMLEKKKGEDEDGSDDELHRKLSVINEDKNDVVIDMEQIQKSLLELNDFDDVPIAGDDADPSPEGEAEAVV</sequence>
<dbReference type="InterPro" id="IPR003020">
    <property type="entry name" value="HCO3_transpt_euk"/>
</dbReference>
<dbReference type="AlphaFoldDB" id="A0A9W9Z2H6"/>
<dbReference type="InterPro" id="IPR011531">
    <property type="entry name" value="HCO3_transpt-like_TM_dom"/>
</dbReference>
<feature type="transmembrane region" description="Helical" evidence="9">
    <location>
        <begin position="702"/>
        <end position="723"/>
    </location>
</feature>
<feature type="compositionally biased region" description="Basic and acidic residues" evidence="10">
    <location>
        <begin position="1088"/>
        <end position="1105"/>
    </location>
</feature>
<dbReference type="GO" id="GO:0005452">
    <property type="term" value="F:solute:inorganic anion antiporter activity"/>
    <property type="evidence" value="ECO:0007669"/>
    <property type="project" value="InterPro"/>
</dbReference>
<feature type="compositionally biased region" description="Basic and acidic residues" evidence="10">
    <location>
        <begin position="1045"/>
        <end position="1060"/>
    </location>
</feature>
<dbReference type="OrthoDB" id="1735926at2759"/>
<dbReference type="SUPFAM" id="SSF55804">
    <property type="entry name" value="Phoshotransferase/anion transport protein"/>
    <property type="match status" value="1"/>
</dbReference>
<keyword evidence="3 9" id="KW-0813">Transport</keyword>
<evidence type="ECO:0000313" key="14">
    <source>
        <dbReference type="Proteomes" id="UP001163046"/>
    </source>
</evidence>
<dbReference type="Gene3D" id="1.10.287.570">
    <property type="entry name" value="Helical hairpin bin"/>
    <property type="match status" value="1"/>
</dbReference>
<accession>A0A9W9Z2H6</accession>
<dbReference type="GO" id="GO:0008509">
    <property type="term" value="F:monoatomic anion transmembrane transporter activity"/>
    <property type="evidence" value="ECO:0007669"/>
    <property type="project" value="InterPro"/>
</dbReference>
<keyword evidence="6 9" id="KW-1133">Transmembrane helix</keyword>
<feature type="transmembrane region" description="Helical" evidence="9">
    <location>
        <begin position="617"/>
        <end position="634"/>
    </location>
</feature>
<evidence type="ECO:0000256" key="3">
    <source>
        <dbReference type="ARBA" id="ARBA00022448"/>
    </source>
</evidence>
<evidence type="ECO:0000256" key="10">
    <source>
        <dbReference type="SAM" id="MobiDB-lite"/>
    </source>
</evidence>
<feature type="region of interest" description="Disordered" evidence="10">
    <location>
        <begin position="212"/>
        <end position="232"/>
    </location>
</feature>
<proteinExistence type="inferred from homology"/>
<dbReference type="PANTHER" id="PTHR11453">
    <property type="entry name" value="ANION EXCHANGE PROTEIN"/>
    <property type="match status" value="1"/>
</dbReference>
<evidence type="ECO:0000256" key="8">
    <source>
        <dbReference type="ARBA" id="ARBA00023136"/>
    </source>
</evidence>
<feature type="transmembrane region" description="Helical" evidence="9">
    <location>
        <begin position="584"/>
        <end position="605"/>
    </location>
</feature>
<dbReference type="FunFam" id="1.10.287.570:FF:000001">
    <property type="entry name" value="Anion exchange protein"/>
    <property type="match status" value="1"/>
</dbReference>
<dbReference type="Gene3D" id="3.40.930.10">
    <property type="entry name" value="Mannitol-specific EII, Chain A"/>
    <property type="match status" value="1"/>
</dbReference>
<evidence type="ECO:0000256" key="5">
    <source>
        <dbReference type="ARBA" id="ARBA00022692"/>
    </source>
</evidence>
<gene>
    <name evidence="13" type="ORF">OS493_011359</name>
</gene>
<feature type="region of interest" description="Disordered" evidence="10">
    <location>
        <begin position="1088"/>
        <end position="1155"/>
    </location>
</feature>
<name>A0A9W9Z2H6_9CNID</name>
<protein>
    <recommendedName>
        <fullName evidence="9">Anion exchange protein</fullName>
    </recommendedName>
</protein>
<feature type="transmembrane region" description="Helical" evidence="9">
    <location>
        <begin position="984"/>
        <end position="1001"/>
    </location>
</feature>
<feature type="domain" description="Band 3 cytoplasmic" evidence="12">
    <location>
        <begin position="107"/>
        <end position="424"/>
    </location>
</feature>
<dbReference type="Pfam" id="PF07565">
    <property type="entry name" value="Band_3_cyto"/>
    <property type="match status" value="1"/>
</dbReference>
<keyword evidence="4" id="KW-1003">Cell membrane</keyword>
<evidence type="ECO:0000256" key="7">
    <source>
        <dbReference type="ARBA" id="ARBA00023065"/>
    </source>
</evidence>
<feature type="transmembrane region" description="Helical" evidence="9">
    <location>
        <begin position="961"/>
        <end position="978"/>
    </location>
</feature>
<dbReference type="Proteomes" id="UP001163046">
    <property type="component" value="Unassembled WGS sequence"/>
</dbReference>
<dbReference type="InterPro" id="IPR016152">
    <property type="entry name" value="PTrfase/Anion_transptr"/>
</dbReference>
<evidence type="ECO:0000256" key="1">
    <source>
        <dbReference type="ARBA" id="ARBA00004554"/>
    </source>
</evidence>
<comment type="subcellular location">
    <subcellularLocation>
        <location evidence="1">Basolateral cell membrane</location>
        <topology evidence="1">Multi-pass membrane protein</topology>
    </subcellularLocation>
    <subcellularLocation>
        <location evidence="9">Membrane</location>
        <topology evidence="9">Multi-pass membrane protein</topology>
    </subcellularLocation>
</comment>
<dbReference type="InterPro" id="IPR003024">
    <property type="entry name" value="Na/HCO3_transpt"/>
</dbReference>
<feature type="region of interest" description="Disordered" evidence="10">
    <location>
        <begin position="1023"/>
        <end position="1070"/>
    </location>
</feature>
<evidence type="ECO:0000256" key="6">
    <source>
        <dbReference type="ARBA" id="ARBA00022989"/>
    </source>
</evidence>
<feature type="compositionally biased region" description="Basic residues" evidence="10">
    <location>
        <begin position="1106"/>
        <end position="1124"/>
    </location>
</feature>
<dbReference type="PRINTS" id="PR01231">
    <property type="entry name" value="HCO3TRNSPORT"/>
</dbReference>
<feature type="region of interest" description="Disordered" evidence="10">
    <location>
        <begin position="1184"/>
        <end position="1207"/>
    </location>
</feature>
<feature type="transmembrane region" description="Helical" evidence="9">
    <location>
        <begin position="534"/>
        <end position="564"/>
    </location>
</feature>
<comment type="similarity">
    <text evidence="2 9">Belongs to the anion exchanger (TC 2.A.31) family.</text>
</comment>
<dbReference type="GO" id="GO:0051453">
    <property type="term" value="P:regulation of intracellular pH"/>
    <property type="evidence" value="ECO:0007669"/>
    <property type="project" value="TreeGrafter"/>
</dbReference>
<evidence type="ECO:0000259" key="11">
    <source>
        <dbReference type="Pfam" id="PF00955"/>
    </source>
</evidence>
<evidence type="ECO:0000259" key="12">
    <source>
        <dbReference type="Pfam" id="PF07565"/>
    </source>
</evidence>
<keyword evidence="14" id="KW-1185">Reference proteome</keyword>
<feature type="region of interest" description="Disordered" evidence="10">
    <location>
        <begin position="437"/>
        <end position="461"/>
    </location>
</feature>
<reference evidence="13" key="1">
    <citation type="submission" date="2023-01" db="EMBL/GenBank/DDBJ databases">
        <title>Genome assembly of the deep-sea coral Lophelia pertusa.</title>
        <authorList>
            <person name="Herrera S."/>
            <person name="Cordes E."/>
        </authorList>
    </citation>
    <scope>NUCLEOTIDE SEQUENCE</scope>
    <source>
        <strain evidence="13">USNM1676648</strain>
        <tissue evidence="13">Polyp</tissue>
    </source>
</reference>
<keyword evidence="5 9" id="KW-0812">Transmembrane</keyword>
<feature type="transmembrane region" description="Helical" evidence="9">
    <location>
        <begin position="499"/>
        <end position="522"/>
    </location>
</feature>
<evidence type="ECO:0000256" key="2">
    <source>
        <dbReference type="ARBA" id="ARBA00010993"/>
    </source>
</evidence>